<keyword evidence="7" id="KW-0067">ATP-binding</keyword>
<dbReference type="Pfam" id="PF10551">
    <property type="entry name" value="MULE"/>
    <property type="match status" value="1"/>
</dbReference>
<comment type="catalytic activity">
    <reaction evidence="9">
        <text>L-seryl-[protein] + ATP = O-phospho-L-seryl-[protein] + ADP + H(+)</text>
        <dbReference type="Rhea" id="RHEA:17989"/>
        <dbReference type="Rhea" id="RHEA-COMP:9863"/>
        <dbReference type="Rhea" id="RHEA-COMP:11604"/>
        <dbReference type="ChEBI" id="CHEBI:15378"/>
        <dbReference type="ChEBI" id="CHEBI:29999"/>
        <dbReference type="ChEBI" id="CHEBI:30616"/>
        <dbReference type="ChEBI" id="CHEBI:83421"/>
        <dbReference type="ChEBI" id="CHEBI:456216"/>
        <dbReference type="EC" id="2.7.11.1"/>
    </reaction>
</comment>
<feature type="region of interest" description="Disordered" evidence="10">
    <location>
        <begin position="123"/>
        <end position="142"/>
    </location>
</feature>
<reference evidence="13" key="1">
    <citation type="submission" date="2024-07" db="EMBL/GenBank/DDBJ databases">
        <title>Two chromosome-level genome assemblies of Korean endemic species Abeliophyllum distichum and Forsythia ovata (Oleaceae).</title>
        <authorList>
            <person name="Jang H."/>
        </authorList>
    </citation>
    <scope>NUCLEOTIDE SEQUENCE [LARGE SCALE GENOMIC DNA]</scope>
</reference>
<keyword evidence="6 12" id="KW-0418">Kinase</keyword>
<dbReference type="Pfam" id="PF00069">
    <property type="entry name" value="Pkinase"/>
    <property type="match status" value="2"/>
</dbReference>
<comment type="similarity">
    <text evidence="1">Belongs to the protein kinase superfamily. AGC Ser/Thr protein kinase family.</text>
</comment>
<evidence type="ECO:0000256" key="4">
    <source>
        <dbReference type="ARBA" id="ARBA00022679"/>
    </source>
</evidence>
<evidence type="ECO:0000259" key="11">
    <source>
        <dbReference type="PROSITE" id="PS50011"/>
    </source>
</evidence>
<dbReference type="GO" id="GO:0004674">
    <property type="term" value="F:protein serine/threonine kinase activity"/>
    <property type="evidence" value="ECO:0007669"/>
    <property type="project" value="UniProtKB-KW"/>
</dbReference>
<keyword evidence="13" id="KW-1185">Reference proteome</keyword>
<keyword evidence="3" id="KW-0723">Serine/threonine-protein kinase</keyword>
<sequence length="237" mass="26822">MPFAPFVGVNHHGQSTLLGCGLISNEDTQTFTWLFRTWLECMEGKAPIGIITGIVYRDLKPENVMIQENGHLMLVDFDLSTKLSAKSPENRSDRKSNPIPEPTKKKNFSHFFKFRDSGISPADSVHHTEIRGDSVDTESDSVEKSNSFVGTEEYVAPEIILGHGHDFAVDWWCLGIMLYEMLYGKTPFRGENRKETFYRILSKPPDLTGELTPLRDLIGKLLEKDPMLQICTQDLAD</sequence>
<evidence type="ECO:0000256" key="3">
    <source>
        <dbReference type="ARBA" id="ARBA00022527"/>
    </source>
</evidence>
<dbReference type="InterPro" id="IPR011009">
    <property type="entry name" value="Kinase-like_dom_sf"/>
</dbReference>
<dbReference type="PROSITE" id="PS50011">
    <property type="entry name" value="PROTEIN_KINASE_DOM"/>
    <property type="match status" value="1"/>
</dbReference>
<name>A0ABD1SD12_9LAMI</name>
<evidence type="ECO:0000313" key="13">
    <source>
        <dbReference type="Proteomes" id="UP001604336"/>
    </source>
</evidence>
<dbReference type="AlphaFoldDB" id="A0ABD1SD12"/>
<keyword evidence="4" id="KW-0808">Transferase</keyword>
<dbReference type="EC" id="2.7.11.1" evidence="2"/>
<dbReference type="GO" id="GO:0005524">
    <property type="term" value="F:ATP binding"/>
    <property type="evidence" value="ECO:0007669"/>
    <property type="project" value="UniProtKB-KW"/>
</dbReference>
<dbReference type="EMBL" id="JBFOLK010000007">
    <property type="protein sequence ID" value="KAL2498627.1"/>
    <property type="molecule type" value="Genomic_DNA"/>
</dbReference>
<gene>
    <name evidence="12" type="ORF">Adt_24177</name>
</gene>
<dbReference type="Proteomes" id="UP001604336">
    <property type="component" value="Unassembled WGS sequence"/>
</dbReference>
<feature type="compositionally biased region" description="Basic and acidic residues" evidence="10">
    <location>
        <begin position="124"/>
        <end position="134"/>
    </location>
</feature>
<feature type="region of interest" description="Disordered" evidence="10">
    <location>
        <begin position="85"/>
        <end position="105"/>
    </location>
</feature>
<dbReference type="SMART" id="SM00220">
    <property type="entry name" value="S_TKc"/>
    <property type="match status" value="1"/>
</dbReference>
<evidence type="ECO:0000256" key="7">
    <source>
        <dbReference type="ARBA" id="ARBA00022840"/>
    </source>
</evidence>
<evidence type="ECO:0000256" key="8">
    <source>
        <dbReference type="ARBA" id="ARBA00047899"/>
    </source>
</evidence>
<evidence type="ECO:0000256" key="5">
    <source>
        <dbReference type="ARBA" id="ARBA00022741"/>
    </source>
</evidence>
<dbReference type="PANTHER" id="PTHR45637">
    <property type="entry name" value="FLIPPASE KINASE 1-RELATED"/>
    <property type="match status" value="1"/>
</dbReference>
<accession>A0ABD1SD12</accession>
<evidence type="ECO:0000256" key="1">
    <source>
        <dbReference type="ARBA" id="ARBA00009903"/>
    </source>
</evidence>
<dbReference type="InterPro" id="IPR008271">
    <property type="entry name" value="Ser/Thr_kinase_AS"/>
</dbReference>
<feature type="domain" description="Protein kinase" evidence="11">
    <location>
        <begin position="1"/>
        <end position="237"/>
    </location>
</feature>
<evidence type="ECO:0000256" key="6">
    <source>
        <dbReference type="ARBA" id="ARBA00022777"/>
    </source>
</evidence>
<dbReference type="InterPro" id="IPR000719">
    <property type="entry name" value="Prot_kinase_dom"/>
</dbReference>
<evidence type="ECO:0000256" key="2">
    <source>
        <dbReference type="ARBA" id="ARBA00012513"/>
    </source>
</evidence>
<evidence type="ECO:0000256" key="10">
    <source>
        <dbReference type="SAM" id="MobiDB-lite"/>
    </source>
</evidence>
<comment type="catalytic activity">
    <reaction evidence="8">
        <text>L-threonyl-[protein] + ATP = O-phospho-L-threonyl-[protein] + ADP + H(+)</text>
        <dbReference type="Rhea" id="RHEA:46608"/>
        <dbReference type="Rhea" id="RHEA-COMP:11060"/>
        <dbReference type="Rhea" id="RHEA-COMP:11605"/>
        <dbReference type="ChEBI" id="CHEBI:15378"/>
        <dbReference type="ChEBI" id="CHEBI:30013"/>
        <dbReference type="ChEBI" id="CHEBI:30616"/>
        <dbReference type="ChEBI" id="CHEBI:61977"/>
        <dbReference type="ChEBI" id="CHEBI:456216"/>
        <dbReference type="EC" id="2.7.11.1"/>
    </reaction>
</comment>
<dbReference type="InterPro" id="IPR018289">
    <property type="entry name" value="MULE_transposase_dom"/>
</dbReference>
<organism evidence="12 13">
    <name type="scientific">Abeliophyllum distichum</name>
    <dbReference type="NCBI Taxonomy" id="126358"/>
    <lineage>
        <taxon>Eukaryota</taxon>
        <taxon>Viridiplantae</taxon>
        <taxon>Streptophyta</taxon>
        <taxon>Embryophyta</taxon>
        <taxon>Tracheophyta</taxon>
        <taxon>Spermatophyta</taxon>
        <taxon>Magnoliopsida</taxon>
        <taxon>eudicotyledons</taxon>
        <taxon>Gunneridae</taxon>
        <taxon>Pentapetalae</taxon>
        <taxon>asterids</taxon>
        <taxon>lamiids</taxon>
        <taxon>Lamiales</taxon>
        <taxon>Oleaceae</taxon>
        <taxon>Forsythieae</taxon>
        <taxon>Abeliophyllum</taxon>
    </lineage>
</organism>
<dbReference type="Gene3D" id="1.10.510.10">
    <property type="entry name" value="Transferase(Phosphotransferase) domain 1"/>
    <property type="match status" value="2"/>
</dbReference>
<dbReference type="PROSITE" id="PS00108">
    <property type="entry name" value="PROTEIN_KINASE_ST"/>
    <property type="match status" value="1"/>
</dbReference>
<evidence type="ECO:0000256" key="9">
    <source>
        <dbReference type="ARBA" id="ARBA00048679"/>
    </source>
</evidence>
<dbReference type="SUPFAM" id="SSF56112">
    <property type="entry name" value="Protein kinase-like (PK-like)"/>
    <property type="match status" value="1"/>
</dbReference>
<keyword evidence="5" id="KW-0547">Nucleotide-binding</keyword>
<comment type="caution">
    <text evidence="12">The sequence shown here is derived from an EMBL/GenBank/DDBJ whole genome shotgun (WGS) entry which is preliminary data.</text>
</comment>
<evidence type="ECO:0000313" key="12">
    <source>
        <dbReference type="EMBL" id="KAL2498627.1"/>
    </source>
</evidence>
<protein>
    <recommendedName>
        <fullName evidence="2">non-specific serine/threonine protein kinase</fullName>
        <ecNumber evidence="2">2.7.11.1</ecNumber>
    </recommendedName>
</protein>
<proteinExistence type="inferred from homology"/>